<dbReference type="InterPro" id="IPR009057">
    <property type="entry name" value="Homeodomain-like_sf"/>
</dbReference>
<keyword evidence="4" id="KW-0238">DNA-binding</keyword>
<dbReference type="EMBL" id="BSYR01000035">
    <property type="protein sequence ID" value="GMJ00014.1"/>
    <property type="molecule type" value="Genomic_DNA"/>
</dbReference>
<dbReference type="SMART" id="SM00717">
    <property type="entry name" value="SANT"/>
    <property type="match status" value="2"/>
</dbReference>
<dbReference type="GO" id="GO:0051707">
    <property type="term" value="P:response to other organism"/>
    <property type="evidence" value="ECO:0007669"/>
    <property type="project" value="UniProtKB-ARBA"/>
</dbReference>
<dbReference type="Proteomes" id="UP001165190">
    <property type="component" value="Unassembled WGS sequence"/>
</dbReference>
<dbReference type="FunFam" id="1.10.10.60:FF:000001">
    <property type="entry name" value="MYB-related transcription factor"/>
    <property type="match status" value="1"/>
</dbReference>
<keyword evidence="2" id="KW-0677">Repeat</keyword>
<dbReference type="Pfam" id="PF00249">
    <property type="entry name" value="Myb_DNA-binding"/>
    <property type="match status" value="2"/>
</dbReference>
<dbReference type="InterPro" id="IPR015495">
    <property type="entry name" value="Myb_TF_plants"/>
</dbReference>
<protein>
    <submittedName>
        <fullName evidence="11">Myb domain protein 16</fullName>
    </submittedName>
</protein>
<feature type="domain" description="HTH myb-type" evidence="10">
    <location>
        <begin position="13"/>
        <end position="66"/>
    </location>
</feature>
<accession>A0A9W7IU14</accession>
<name>A0A9W7IU14_HIBTR</name>
<comment type="caution">
    <text evidence="11">The sequence shown here is derived from an EMBL/GenBank/DDBJ whole genome shotgun (WGS) entry which is preliminary data.</text>
</comment>
<reference evidence="11" key="1">
    <citation type="submission" date="2023-05" db="EMBL/GenBank/DDBJ databases">
        <title>Genome and transcriptome analyses reveal genes involved in the formation of fine ridges on petal epidermal cells in Hibiscus trionum.</title>
        <authorList>
            <person name="Koshimizu S."/>
            <person name="Masuda S."/>
            <person name="Ishii T."/>
            <person name="Shirasu K."/>
            <person name="Hoshino A."/>
            <person name="Arita M."/>
        </authorList>
    </citation>
    <scope>NUCLEOTIDE SEQUENCE</scope>
    <source>
        <strain evidence="11">Hamamatsu line</strain>
    </source>
</reference>
<dbReference type="PROSITE" id="PS50090">
    <property type="entry name" value="MYB_LIKE"/>
    <property type="match status" value="2"/>
</dbReference>
<evidence type="ECO:0000256" key="7">
    <source>
        <dbReference type="ARBA" id="ARBA00062314"/>
    </source>
</evidence>
<evidence type="ECO:0000259" key="10">
    <source>
        <dbReference type="PROSITE" id="PS51294"/>
    </source>
</evidence>
<keyword evidence="6" id="KW-0539">Nucleus</keyword>
<evidence type="ECO:0000256" key="8">
    <source>
        <dbReference type="SAM" id="MobiDB-lite"/>
    </source>
</evidence>
<feature type="domain" description="Myb-like" evidence="9">
    <location>
        <begin position="10"/>
        <end position="62"/>
    </location>
</feature>
<evidence type="ECO:0000256" key="4">
    <source>
        <dbReference type="ARBA" id="ARBA00023125"/>
    </source>
</evidence>
<dbReference type="GO" id="GO:0080090">
    <property type="term" value="P:regulation of primary metabolic process"/>
    <property type="evidence" value="ECO:0007669"/>
    <property type="project" value="UniProtKB-ARBA"/>
</dbReference>
<evidence type="ECO:0000256" key="1">
    <source>
        <dbReference type="ARBA" id="ARBA00004123"/>
    </source>
</evidence>
<dbReference type="OrthoDB" id="2143914at2759"/>
<dbReference type="GO" id="GO:0005634">
    <property type="term" value="C:nucleus"/>
    <property type="evidence" value="ECO:0007669"/>
    <property type="project" value="UniProtKB-SubCell"/>
</dbReference>
<dbReference type="FunFam" id="1.10.10.60:FF:000394">
    <property type="entry name" value="MYB transcription factor"/>
    <property type="match status" value="1"/>
</dbReference>
<evidence type="ECO:0000313" key="12">
    <source>
        <dbReference type="Proteomes" id="UP001165190"/>
    </source>
</evidence>
<sequence>MGRSPCCIDAGGLKRGPWTPEEDQKLVAYVQKHGHGSWRCLPEKAGLRRCGKSCRLRWINYLRPDIKRGQFSLQEQKTIIQLHALLGNRWSAIASYLPQRTDNEIKNYWNTHIKKKLAMMGLDPSTHRPLAAPIGAANGDPKKVSNLTHMAQWESARLEAEARLVKESSKQHQNNQPAGLQWRRRPTQRVDKLPHCLDILKAWQRLQLEAIVIDDNSNGNDNDHVALFRSNEVNDSNEGLFTNCLDMDQPWNMGACSSMIGDNDLKLIEGFSNLTFSGCESEDRNDDENKDYWDDIFNLVDCEP</sequence>
<feature type="region of interest" description="Disordered" evidence="8">
    <location>
        <begin position="166"/>
        <end position="185"/>
    </location>
</feature>
<keyword evidence="5" id="KW-0804">Transcription</keyword>
<evidence type="ECO:0000256" key="3">
    <source>
        <dbReference type="ARBA" id="ARBA00023015"/>
    </source>
</evidence>
<dbReference type="InterPro" id="IPR017930">
    <property type="entry name" value="Myb_dom"/>
</dbReference>
<evidence type="ECO:0000256" key="2">
    <source>
        <dbReference type="ARBA" id="ARBA00022737"/>
    </source>
</evidence>
<evidence type="ECO:0000256" key="5">
    <source>
        <dbReference type="ARBA" id="ARBA00023163"/>
    </source>
</evidence>
<dbReference type="PANTHER" id="PTHR10641">
    <property type="entry name" value="MYB FAMILY TRANSCRIPTION FACTOR"/>
    <property type="match status" value="1"/>
</dbReference>
<comment type="subunit">
    <text evidence="7">Can form complexes with MYC2, MYC3 or MYC4.</text>
</comment>
<gene>
    <name evidence="11" type="ORF">HRI_003670600</name>
</gene>
<evidence type="ECO:0000313" key="11">
    <source>
        <dbReference type="EMBL" id="GMJ00014.1"/>
    </source>
</evidence>
<feature type="domain" description="Myb-like" evidence="9">
    <location>
        <begin position="63"/>
        <end position="113"/>
    </location>
</feature>
<dbReference type="PROSITE" id="PS51294">
    <property type="entry name" value="HTH_MYB"/>
    <property type="match status" value="2"/>
</dbReference>
<dbReference type="GO" id="GO:0000976">
    <property type="term" value="F:transcription cis-regulatory region binding"/>
    <property type="evidence" value="ECO:0007669"/>
    <property type="project" value="UniProtKB-ARBA"/>
</dbReference>
<dbReference type="Gene3D" id="1.10.10.60">
    <property type="entry name" value="Homeodomain-like"/>
    <property type="match status" value="2"/>
</dbReference>
<dbReference type="SUPFAM" id="SSF46689">
    <property type="entry name" value="Homeodomain-like"/>
    <property type="match status" value="1"/>
</dbReference>
<evidence type="ECO:0000256" key="6">
    <source>
        <dbReference type="ARBA" id="ARBA00023242"/>
    </source>
</evidence>
<comment type="subcellular location">
    <subcellularLocation>
        <location evidence="1">Nucleus</location>
    </subcellularLocation>
</comment>
<keyword evidence="3" id="KW-0805">Transcription regulation</keyword>
<proteinExistence type="predicted"/>
<dbReference type="InterPro" id="IPR001005">
    <property type="entry name" value="SANT/Myb"/>
</dbReference>
<dbReference type="AlphaFoldDB" id="A0A9W7IU14"/>
<feature type="domain" description="HTH myb-type" evidence="10">
    <location>
        <begin position="67"/>
        <end position="117"/>
    </location>
</feature>
<organism evidence="11 12">
    <name type="scientific">Hibiscus trionum</name>
    <name type="common">Flower of an hour</name>
    <dbReference type="NCBI Taxonomy" id="183268"/>
    <lineage>
        <taxon>Eukaryota</taxon>
        <taxon>Viridiplantae</taxon>
        <taxon>Streptophyta</taxon>
        <taxon>Embryophyta</taxon>
        <taxon>Tracheophyta</taxon>
        <taxon>Spermatophyta</taxon>
        <taxon>Magnoliopsida</taxon>
        <taxon>eudicotyledons</taxon>
        <taxon>Gunneridae</taxon>
        <taxon>Pentapetalae</taxon>
        <taxon>rosids</taxon>
        <taxon>malvids</taxon>
        <taxon>Malvales</taxon>
        <taxon>Malvaceae</taxon>
        <taxon>Malvoideae</taxon>
        <taxon>Hibiscus</taxon>
    </lineage>
</organism>
<keyword evidence="12" id="KW-1185">Reference proteome</keyword>
<dbReference type="CDD" id="cd00167">
    <property type="entry name" value="SANT"/>
    <property type="match status" value="2"/>
</dbReference>
<evidence type="ECO:0000259" key="9">
    <source>
        <dbReference type="PROSITE" id="PS50090"/>
    </source>
</evidence>
<dbReference type="PANTHER" id="PTHR10641:SF586">
    <property type="entry name" value="TRANSCRIPTION FACTOR MYB16"/>
    <property type="match status" value="1"/>
</dbReference>